<organism evidence="2 3">
    <name type="scientific">Elliptochloris bilobata</name>
    <dbReference type="NCBI Taxonomy" id="381761"/>
    <lineage>
        <taxon>Eukaryota</taxon>
        <taxon>Viridiplantae</taxon>
        <taxon>Chlorophyta</taxon>
        <taxon>core chlorophytes</taxon>
        <taxon>Trebouxiophyceae</taxon>
        <taxon>Trebouxiophyceae incertae sedis</taxon>
        <taxon>Elliptochloris clade</taxon>
        <taxon>Elliptochloris</taxon>
    </lineage>
</organism>
<evidence type="ECO:0000313" key="2">
    <source>
        <dbReference type="EMBL" id="KAK9834915.1"/>
    </source>
</evidence>
<comment type="caution">
    <text evidence="2">The sequence shown here is derived from an EMBL/GenBank/DDBJ whole genome shotgun (WGS) entry which is preliminary data.</text>
</comment>
<proteinExistence type="predicted"/>
<name>A0AAW1RLL0_9CHLO</name>
<reference evidence="2 3" key="1">
    <citation type="journal article" date="2024" name="Nat. Commun.">
        <title>Phylogenomics reveals the evolutionary origins of lichenization in chlorophyte algae.</title>
        <authorList>
            <person name="Puginier C."/>
            <person name="Libourel C."/>
            <person name="Otte J."/>
            <person name="Skaloud P."/>
            <person name="Haon M."/>
            <person name="Grisel S."/>
            <person name="Petersen M."/>
            <person name="Berrin J.G."/>
            <person name="Delaux P.M."/>
            <person name="Dal Grande F."/>
            <person name="Keller J."/>
        </authorList>
    </citation>
    <scope>NUCLEOTIDE SEQUENCE [LARGE SCALE GENOMIC DNA]</scope>
    <source>
        <strain evidence="2 3">SAG 245.80</strain>
    </source>
</reference>
<protein>
    <recommendedName>
        <fullName evidence="1">PLOD1-3-like GT domain-containing protein</fullName>
    </recommendedName>
</protein>
<dbReference type="AlphaFoldDB" id="A0AAW1RLL0"/>
<sequence length="116" mass="13323">MTSAVRQRATEEDDVILFVDALDVVFFPCHRDLLAEFWAFNADIVFQADDIEWPEYDNLKFLLFPAPPPGAHQKFRLLCAGAFMVRAGALRHYLSQEFLGSGNIDNRAWDNQQCTR</sequence>
<dbReference type="Proteomes" id="UP001445335">
    <property type="component" value="Unassembled WGS sequence"/>
</dbReference>
<evidence type="ECO:0000313" key="3">
    <source>
        <dbReference type="Proteomes" id="UP001445335"/>
    </source>
</evidence>
<dbReference type="EMBL" id="JALJOU010000031">
    <property type="protein sequence ID" value="KAK9834915.1"/>
    <property type="molecule type" value="Genomic_DNA"/>
</dbReference>
<dbReference type="Pfam" id="PF25342">
    <property type="entry name" value="GT_PLOD"/>
    <property type="match status" value="1"/>
</dbReference>
<gene>
    <name evidence="2" type="ORF">WJX81_008296</name>
</gene>
<accession>A0AAW1RLL0</accession>
<feature type="domain" description="PLOD1-3-like GT" evidence="1">
    <location>
        <begin position="3"/>
        <end position="97"/>
    </location>
</feature>
<dbReference type="InterPro" id="IPR057589">
    <property type="entry name" value="GT_PLOD"/>
</dbReference>
<keyword evidence="3" id="KW-1185">Reference proteome</keyword>
<evidence type="ECO:0000259" key="1">
    <source>
        <dbReference type="Pfam" id="PF25342"/>
    </source>
</evidence>